<comment type="caution">
    <text evidence="1">The sequence shown here is derived from an EMBL/GenBank/DDBJ whole genome shotgun (WGS) entry which is preliminary data.</text>
</comment>
<proteinExistence type="predicted"/>
<keyword evidence="2" id="KW-1185">Reference proteome</keyword>
<organism evidence="1 2">
    <name type="scientific">Mucilaginibacter rigui</name>
    <dbReference type="NCBI Taxonomy" id="534635"/>
    <lineage>
        <taxon>Bacteria</taxon>
        <taxon>Pseudomonadati</taxon>
        <taxon>Bacteroidota</taxon>
        <taxon>Sphingobacteriia</taxon>
        <taxon>Sphingobacteriales</taxon>
        <taxon>Sphingobacteriaceae</taxon>
        <taxon>Mucilaginibacter</taxon>
    </lineage>
</organism>
<dbReference type="EMBL" id="JACWMW010000002">
    <property type="protein sequence ID" value="MBD1385693.1"/>
    <property type="molecule type" value="Genomic_DNA"/>
</dbReference>
<dbReference type="RefSeq" id="WP_191175551.1">
    <property type="nucleotide sequence ID" value="NZ_JACWMW010000002.1"/>
</dbReference>
<gene>
    <name evidence="1" type="ORF">IDJ75_10425</name>
</gene>
<dbReference type="Proteomes" id="UP000618754">
    <property type="component" value="Unassembled WGS sequence"/>
</dbReference>
<reference evidence="1 2" key="1">
    <citation type="submission" date="2020-09" db="EMBL/GenBank/DDBJ databases">
        <title>Novel species of Mucilaginibacter isolated from a glacier on the Tibetan Plateau.</title>
        <authorList>
            <person name="Liu Q."/>
            <person name="Xin Y.-H."/>
        </authorList>
    </citation>
    <scope>NUCLEOTIDE SEQUENCE [LARGE SCALE GENOMIC DNA]</scope>
    <source>
        <strain evidence="1 2">CGMCC 1.13878</strain>
    </source>
</reference>
<protein>
    <recommendedName>
        <fullName evidence="3">Outer membrane protein beta-barrel domain-containing protein</fullName>
    </recommendedName>
</protein>
<sequence>MKKYLLFIVLTLVIYKGKAQGSLNYATYGIGISASLNHPYADLKKEYDNKSYAITANYFYTPYVPIGLEFQFGKLSGGGNTVDLDRDLRRYENNYKALILHMDVQLGEVISYERNMFLNIVKNFYAGAGVGGIYNKVDVNRTQAGSNPLYTFPGKDSGVNLIVPLRFGYEFKFYNAYDQPNIRLDIGYQHNLTFGEGLDGYSDPSTKFKNNALDQYRQITVGIKVNLGGEGSYDKDIRGY</sequence>
<accession>A0ABR7X547</accession>
<name>A0ABR7X547_9SPHI</name>
<evidence type="ECO:0000313" key="2">
    <source>
        <dbReference type="Proteomes" id="UP000618754"/>
    </source>
</evidence>
<evidence type="ECO:0008006" key="3">
    <source>
        <dbReference type="Google" id="ProtNLM"/>
    </source>
</evidence>
<evidence type="ECO:0000313" key="1">
    <source>
        <dbReference type="EMBL" id="MBD1385693.1"/>
    </source>
</evidence>